<dbReference type="InterPro" id="IPR013766">
    <property type="entry name" value="Thioredoxin_domain"/>
</dbReference>
<name>A0A8S5PBP2_9CAUD</name>
<proteinExistence type="predicted"/>
<dbReference type="Gene3D" id="3.40.30.10">
    <property type="entry name" value="Glutaredoxin"/>
    <property type="match status" value="1"/>
</dbReference>
<evidence type="ECO:0000259" key="1">
    <source>
        <dbReference type="Pfam" id="PF00085"/>
    </source>
</evidence>
<dbReference type="PANTHER" id="PTHR45663">
    <property type="entry name" value="GEO12009P1"/>
    <property type="match status" value="1"/>
</dbReference>
<dbReference type="Pfam" id="PF00085">
    <property type="entry name" value="Thioredoxin"/>
    <property type="match status" value="1"/>
</dbReference>
<accession>A0A8S5PBP2</accession>
<dbReference type="InterPro" id="IPR036249">
    <property type="entry name" value="Thioredoxin-like_sf"/>
</dbReference>
<dbReference type="PANTHER" id="PTHR45663:SF11">
    <property type="entry name" value="GEO12009P1"/>
    <property type="match status" value="1"/>
</dbReference>
<dbReference type="EMBL" id="BK015384">
    <property type="protein sequence ID" value="DAE04096.1"/>
    <property type="molecule type" value="Genomic_DNA"/>
</dbReference>
<feature type="domain" description="Thioredoxin" evidence="1">
    <location>
        <begin position="9"/>
        <end position="83"/>
    </location>
</feature>
<dbReference type="SUPFAM" id="SSF52833">
    <property type="entry name" value="Thioredoxin-like"/>
    <property type="match status" value="1"/>
</dbReference>
<dbReference type="GO" id="GO:0015035">
    <property type="term" value="F:protein-disulfide reductase activity"/>
    <property type="evidence" value="ECO:0007669"/>
    <property type="project" value="TreeGrafter"/>
</dbReference>
<organism evidence="2">
    <name type="scientific">Siphoviridae sp. ctmpG14</name>
    <dbReference type="NCBI Taxonomy" id="2825654"/>
    <lineage>
        <taxon>Viruses</taxon>
        <taxon>Duplodnaviria</taxon>
        <taxon>Heunggongvirae</taxon>
        <taxon>Uroviricota</taxon>
        <taxon>Caudoviricetes</taxon>
    </lineage>
</organism>
<reference evidence="2" key="1">
    <citation type="journal article" date="2021" name="Proc. Natl. Acad. Sci. U.S.A.">
        <title>A Catalog of Tens of Thousands of Viruses from Human Metagenomes Reveals Hidden Associations with Chronic Diseases.</title>
        <authorList>
            <person name="Tisza M.J."/>
            <person name="Buck C.B."/>
        </authorList>
    </citation>
    <scope>NUCLEOTIDE SEQUENCE</scope>
    <source>
        <strain evidence="2">CtmpG14</strain>
    </source>
</reference>
<sequence length="91" mass="10386">MANKEVYIFSSVTCSPCRMLKPLLTDFCDRFDVPLTVYDMDSAREEFIAHNVRGVPTILIVEDGKEVDRVIGHQTFSSIEELFKKWGLTNA</sequence>
<protein>
    <submittedName>
        <fullName evidence="2">TRX family protein</fullName>
    </submittedName>
</protein>
<dbReference type="CDD" id="cd02947">
    <property type="entry name" value="TRX_family"/>
    <property type="match status" value="1"/>
</dbReference>
<evidence type="ECO:0000313" key="2">
    <source>
        <dbReference type="EMBL" id="DAE04096.1"/>
    </source>
</evidence>